<dbReference type="CDD" id="cd00248">
    <property type="entry name" value="Mth938-like"/>
    <property type="match status" value="1"/>
</dbReference>
<dbReference type="InterPro" id="IPR036748">
    <property type="entry name" value="MTH938-like_sf"/>
</dbReference>
<comment type="caution">
    <text evidence="1">The sequence shown here is derived from an EMBL/GenBank/DDBJ whole genome shotgun (WGS) entry which is preliminary data.</text>
</comment>
<dbReference type="PANTHER" id="PTHR21192">
    <property type="entry name" value="NUCLEAR PROTEIN E3-3"/>
    <property type="match status" value="1"/>
</dbReference>
<reference evidence="1 2" key="1">
    <citation type="submission" date="2018-03" db="EMBL/GenBank/DDBJ databases">
        <title>Genomic Encyclopedia of Archaeal and Bacterial Type Strains, Phase II (KMG-II): from individual species to whole genera.</title>
        <authorList>
            <person name="Goeker M."/>
        </authorList>
    </citation>
    <scope>NUCLEOTIDE SEQUENCE [LARGE SCALE GENOMIC DNA]</scope>
    <source>
        <strain evidence="1 2">DSM 29318</strain>
    </source>
</reference>
<keyword evidence="2" id="KW-1185">Reference proteome</keyword>
<dbReference type="Pfam" id="PF04430">
    <property type="entry name" value="DUF498"/>
    <property type="match status" value="1"/>
</dbReference>
<sequence>MNLNEVTYSSGVPVDGYGPTYWTIGARRWDGAVLILPTGPARWTPGDAAPFLAAAEIIDVLLLGTGARIAHAPHDFRAALEKAGVGVEVMASPQAARTYNVLLGEGRRVGVALMPLD</sequence>
<evidence type="ECO:0000313" key="2">
    <source>
        <dbReference type="Proteomes" id="UP000238801"/>
    </source>
</evidence>
<dbReference type="Proteomes" id="UP000238801">
    <property type="component" value="Unassembled WGS sequence"/>
</dbReference>
<dbReference type="RefSeq" id="WP_106160220.1">
    <property type="nucleotide sequence ID" value="NZ_PVTT01000001.1"/>
</dbReference>
<organism evidence="1 2">
    <name type="scientific">Hasllibacter halocynthiae</name>
    <dbReference type="NCBI Taxonomy" id="595589"/>
    <lineage>
        <taxon>Bacteria</taxon>
        <taxon>Pseudomonadati</taxon>
        <taxon>Pseudomonadota</taxon>
        <taxon>Alphaproteobacteria</taxon>
        <taxon>Rhodobacterales</taxon>
        <taxon>Roseobacteraceae</taxon>
        <taxon>Hasllibacter</taxon>
    </lineage>
</organism>
<proteinExistence type="predicted"/>
<name>A0A2T0X8Y7_9RHOB</name>
<dbReference type="EMBL" id="PVTT01000001">
    <property type="protein sequence ID" value="PRY95408.1"/>
    <property type="molecule type" value="Genomic_DNA"/>
</dbReference>
<evidence type="ECO:0008006" key="3">
    <source>
        <dbReference type="Google" id="ProtNLM"/>
    </source>
</evidence>
<dbReference type="Gene3D" id="3.40.1230.10">
    <property type="entry name" value="MTH938-like"/>
    <property type="match status" value="1"/>
</dbReference>
<dbReference type="AlphaFoldDB" id="A0A2T0X8Y7"/>
<accession>A0A2T0X8Y7</accession>
<dbReference type="SUPFAM" id="SSF64076">
    <property type="entry name" value="MTH938-like"/>
    <property type="match status" value="1"/>
</dbReference>
<protein>
    <recommendedName>
        <fullName evidence="3">Mth938-like domain-containing protein</fullName>
    </recommendedName>
</protein>
<gene>
    <name evidence="1" type="ORF">BCF33_1027</name>
</gene>
<evidence type="ECO:0000313" key="1">
    <source>
        <dbReference type="EMBL" id="PRY95408.1"/>
    </source>
</evidence>
<dbReference type="InterPro" id="IPR007523">
    <property type="entry name" value="NDUFAF3/AAMDC"/>
</dbReference>
<dbReference type="PANTHER" id="PTHR21192:SF2">
    <property type="entry name" value="NADH DEHYDROGENASE [UBIQUINONE] 1 ALPHA SUBCOMPLEX ASSEMBLY FACTOR 3"/>
    <property type="match status" value="1"/>
</dbReference>
<dbReference type="OrthoDB" id="7351393at2"/>